<protein>
    <submittedName>
        <fullName evidence="1">Ovule protein</fullName>
    </submittedName>
</protein>
<reference evidence="1" key="1">
    <citation type="submission" date="2019-11" db="UniProtKB">
        <authorList>
            <consortium name="WormBaseParasite"/>
        </authorList>
    </citation>
    <scope>IDENTIFICATION</scope>
</reference>
<sequence length="54" mass="6192">CCYSCLFTPLNPVDPRPTLGSPFSQHVASRANPQLHPHSHEYLSWIILTPRSRY</sequence>
<proteinExistence type="predicted"/>
<organism evidence="1">
    <name type="scientific">Mesocestoides corti</name>
    <name type="common">Flatworm</name>
    <dbReference type="NCBI Taxonomy" id="53468"/>
    <lineage>
        <taxon>Eukaryota</taxon>
        <taxon>Metazoa</taxon>
        <taxon>Spiralia</taxon>
        <taxon>Lophotrochozoa</taxon>
        <taxon>Platyhelminthes</taxon>
        <taxon>Cestoda</taxon>
        <taxon>Eucestoda</taxon>
        <taxon>Cyclophyllidea</taxon>
        <taxon>Mesocestoididae</taxon>
        <taxon>Mesocestoides</taxon>
    </lineage>
</organism>
<dbReference type="WBParaSite" id="MCU_008121-RA">
    <property type="protein sequence ID" value="MCU_008121-RA"/>
    <property type="gene ID" value="MCU_008121"/>
</dbReference>
<dbReference type="AlphaFoldDB" id="A0A5K3FG82"/>
<evidence type="ECO:0000313" key="1">
    <source>
        <dbReference type="WBParaSite" id="MCU_008121-RA"/>
    </source>
</evidence>
<accession>A0A5K3FG82</accession>
<name>A0A5K3FG82_MESCO</name>